<dbReference type="Pfam" id="PF00474">
    <property type="entry name" value="SSF"/>
    <property type="match status" value="1"/>
</dbReference>
<keyword evidence="4" id="KW-0813">Transport</keyword>
<dbReference type="GO" id="GO:0006814">
    <property type="term" value="P:sodium ion transport"/>
    <property type="evidence" value="ECO:0007669"/>
    <property type="project" value="UniProtKB-KW"/>
</dbReference>
<feature type="transmembrane region" description="Helical" evidence="17">
    <location>
        <begin position="219"/>
        <end position="239"/>
    </location>
</feature>
<evidence type="ECO:0000256" key="7">
    <source>
        <dbReference type="ARBA" id="ARBA00022692"/>
    </source>
</evidence>
<feature type="transmembrane region" description="Helical" evidence="17">
    <location>
        <begin position="475"/>
        <end position="495"/>
    </location>
</feature>
<dbReference type="NCBIfam" id="TIGR00813">
    <property type="entry name" value="sss"/>
    <property type="match status" value="1"/>
</dbReference>
<keyword evidence="10" id="KW-0915">Sodium</keyword>
<evidence type="ECO:0000256" key="9">
    <source>
        <dbReference type="ARBA" id="ARBA00022989"/>
    </source>
</evidence>
<feature type="transmembrane region" description="Helical" evidence="17">
    <location>
        <begin position="155"/>
        <end position="176"/>
    </location>
</feature>
<feature type="transmembrane region" description="Helical" evidence="17">
    <location>
        <begin position="188"/>
        <end position="207"/>
    </location>
</feature>
<dbReference type="STRING" id="1430440.MGMSRv2__1702"/>
<evidence type="ECO:0000256" key="8">
    <source>
        <dbReference type="ARBA" id="ARBA00022847"/>
    </source>
</evidence>
<feature type="transmembrane region" description="Helical" evidence="17">
    <location>
        <begin position="41"/>
        <end position="61"/>
    </location>
</feature>
<dbReference type="Proteomes" id="UP000018922">
    <property type="component" value="Chromosome I"/>
</dbReference>
<dbReference type="HOGENOM" id="CLU_018808_8_3_5"/>
<dbReference type="FunFam" id="1.20.1730.10:FF:000001">
    <property type="entry name" value="Cation/acetate symporter ActP"/>
    <property type="match status" value="1"/>
</dbReference>
<keyword evidence="20" id="KW-1185">Reference proteome</keyword>
<evidence type="ECO:0000256" key="17">
    <source>
        <dbReference type="SAM" id="Phobius"/>
    </source>
</evidence>
<evidence type="ECO:0000256" key="13">
    <source>
        <dbReference type="ARBA" id="ARBA00023201"/>
    </source>
</evidence>
<name>V6F0K1_MAGGM</name>
<evidence type="ECO:0000256" key="14">
    <source>
        <dbReference type="ARBA" id="ARBA00031561"/>
    </source>
</evidence>
<sequence>MNITKFALAAALAIGGTLVATAAYAAGADMGNAEKQATNWHAIVMFAIFVGGTLGITYWAARKNKTAADFYAAGGGITGFQNGLAIAGDYMSAASFLGISALVYGSGFDGLIFSVGWLVGWPIILFLIAERLRNLGKFTFADVASYRLAQGPVRIFAASGALIVVIFYLIGQMVGAGQLLKLLFGLDYLLAVIVVGALMMVYVTFGGMTATTWVQIIKACLLLGGATFIALGVLSHFGFSFEALFAKAIEVHPKKAAIMAPGSLVTNPVDAISLGLTLMFGTAGLPHILMRFFTVPNAKEARKSVFYATGFIGYFYILTFIIGFGAITLVATDPQYLDVAKGGLNLKGGGNMPAIWLAHAIGGNLFLGFISAVAFATILAVVSGLTLAGASAISHDLYANVFARGRTTEAGEVRVSKFASLGLGVIAVILGVIFEKQNVAFIVALTFSIAASATFPVLVMAMFSKSLTTKGAVIGGYIGLFGSVGCVILSKVVWVSSFGFAEPIFPFVYPTLFTMPAAFLCCWLFSIMDNSDQGNAERAQYEAMAIRSETGLGAEGAAAH</sequence>
<keyword evidence="13" id="KW-0739">Sodium transport</keyword>
<dbReference type="AlphaFoldDB" id="V6F0K1"/>
<accession>V6F0K1</accession>
<evidence type="ECO:0000256" key="1">
    <source>
        <dbReference type="ARBA" id="ARBA00004429"/>
    </source>
</evidence>
<feature type="transmembrane region" description="Helical" evidence="17">
    <location>
        <begin position="271"/>
        <end position="293"/>
    </location>
</feature>
<evidence type="ECO:0000256" key="5">
    <source>
        <dbReference type="ARBA" id="ARBA00022475"/>
    </source>
</evidence>
<dbReference type="CDD" id="cd11480">
    <property type="entry name" value="SLC5sbd_u4"/>
    <property type="match status" value="1"/>
</dbReference>
<dbReference type="InterPro" id="IPR001734">
    <property type="entry name" value="Na/solute_symporter"/>
</dbReference>
<feature type="transmembrane region" description="Helical" evidence="17">
    <location>
        <begin position="82"/>
        <end position="104"/>
    </location>
</feature>
<evidence type="ECO:0000313" key="19">
    <source>
        <dbReference type="EMBL" id="CDK98917.1"/>
    </source>
</evidence>
<feature type="transmembrane region" description="Helical" evidence="17">
    <location>
        <begin position="305"/>
        <end position="331"/>
    </location>
</feature>
<keyword evidence="12 17" id="KW-0472">Membrane</keyword>
<evidence type="ECO:0000256" key="18">
    <source>
        <dbReference type="SAM" id="SignalP"/>
    </source>
</evidence>
<evidence type="ECO:0000256" key="12">
    <source>
        <dbReference type="ARBA" id="ARBA00023136"/>
    </source>
</evidence>
<dbReference type="eggNOG" id="COG4147">
    <property type="taxonomic scope" value="Bacteria"/>
</dbReference>
<evidence type="ECO:0000256" key="3">
    <source>
        <dbReference type="ARBA" id="ARBA00018047"/>
    </source>
</evidence>
<reference evidence="19 20" key="1">
    <citation type="journal article" date="2014" name="Genome Announc.">
        <title>Complete genome sequence of Magnetospirillum gryphiswaldense MSR-1.</title>
        <authorList>
            <person name="Wang X."/>
            <person name="Wang Q."/>
            <person name="Zhang W."/>
            <person name="Wang Y."/>
            <person name="Li L."/>
            <person name="Wen T."/>
            <person name="Zhang T."/>
            <person name="Zhang Y."/>
            <person name="Xu J."/>
            <person name="Hu J."/>
            <person name="Li S."/>
            <person name="Liu L."/>
            <person name="Liu J."/>
            <person name="Jiang W."/>
            <person name="Tian J."/>
            <person name="Li Y."/>
            <person name="Schuler D."/>
            <person name="Wang L."/>
            <person name="Li J."/>
        </authorList>
    </citation>
    <scope>NUCLEOTIDE SEQUENCE [LARGE SCALE GENOMIC DNA]</scope>
    <source>
        <strain evidence="20">DSM 6361 / JCM 21280 / NBRC 15271 / MSR-1</strain>
    </source>
</reference>
<proteinExistence type="inferred from homology"/>
<feature type="transmembrane region" description="Helical" evidence="17">
    <location>
        <begin position="110"/>
        <end position="129"/>
    </location>
</feature>
<feature type="chain" id="PRO_5004745283" description="Cation/acetate symporter ActP" evidence="18">
    <location>
        <begin position="26"/>
        <end position="560"/>
    </location>
</feature>
<evidence type="ECO:0000256" key="11">
    <source>
        <dbReference type="ARBA" id="ARBA00023065"/>
    </source>
</evidence>
<feature type="transmembrane region" description="Helical" evidence="17">
    <location>
        <begin position="415"/>
        <end position="434"/>
    </location>
</feature>
<organism evidence="19 20">
    <name type="scientific">Magnetospirillum gryphiswaldense (strain DSM 6361 / JCM 21280 / NBRC 15271 / MSR-1)</name>
    <dbReference type="NCBI Taxonomy" id="431944"/>
    <lineage>
        <taxon>Bacteria</taxon>
        <taxon>Pseudomonadati</taxon>
        <taxon>Pseudomonadota</taxon>
        <taxon>Alphaproteobacteria</taxon>
        <taxon>Rhodospirillales</taxon>
        <taxon>Rhodospirillaceae</taxon>
        <taxon>Magnetospirillum</taxon>
    </lineage>
</organism>
<dbReference type="EMBL" id="HG794546">
    <property type="protein sequence ID" value="CDK98917.1"/>
    <property type="molecule type" value="Genomic_DNA"/>
</dbReference>
<keyword evidence="9 17" id="KW-1133">Transmembrane helix</keyword>
<dbReference type="Gene3D" id="1.20.1730.10">
    <property type="entry name" value="Sodium/glucose cotransporter"/>
    <property type="match status" value="1"/>
</dbReference>
<dbReference type="GO" id="GO:0005886">
    <property type="term" value="C:plasma membrane"/>
    <property type="evidence" value="ECO:0007669"/>
    <property type="project" value="UniProtKB-SubCell"/>
</dbReference>
<evidence type="ECO:0000256" key="16">
    <source>
        <dbReference type="RuleBase" id="RU362091"/>
    </source>
</evidence>
<feature type="transmembrane region" description="Helical" evidence="17">
    <location>
        <begin position="440"/>
        <end position="463"/>
    </location>
</feature>
<dbReference type="PANTHER" id="PTHR48086:SF6">
    <property type="entry name" value="CATION_ACETATE SYMPORTER ACTP"/>
    <property type="match status" value="1"/>
</dbReference>
<evidence type="ECO:0000313" key="20">
    <source>
        <dbReference type="Proteomes" id="UP000018922"/>
    </source>
</evidence>
<gene>
    <name evidence="19" type="primary">actP</name>
    <name evidence="19" type="ordered locus">MGMSRv2__1702</name>
</gene>
<dbReference type="PROSITE" id="PS50283">
    <property type="entry name" value="NA_SOLUT_SYMP_3"/>
    <property type="match status" value="1"/>
</dbReference>
<keyword evidence="5" id="KW-1003">Cell membrane</keyword>
<evidence type="ECO:0000256" key="6">
    <source>
        <dbReference type="ARBA" id="ARBA00022519"/>
    </source>
</evidence>
<dbReference type="InterPro" id="IPR050277">
    <property type="entry name" value="Sodium:Solute_Symporter"/>
</dbReference>
<keyword evidence="7 17" id="KW-0812">Transmembrane</keyword>
<evidence type="ECO:0000256" key="4">
    <source>
        <dbReference type="ARBA" id="ARBA00022448"/>
    </source>
</evidence>
<feature type="transmembrane region" description="Helical" evidence="17">
    <location>
        <begin position="366"/>
        <end position="394"/>
    </location>
</feature>
<dbReference type="NCBIfam" id="NF006903">
    <property type="entry name" value="PRK09395.1"/>
    <property type="match status" value="1"/>
</dbReference>
<keyword evidence="8" id="KW-0769">Symport</keyword>
<feature type="transmembrane region" description="Helical" evidence="17">
    <location>
        <begin position="507"/>
        <end position="528"/>
    </location>
</feature>
<dbReference type="InterPro" id="IPR038377">
    <property type="entry name" value="Na/Glc_symporter_sf"/>
</dbReference>
<feature type="signal peptide" evidence="18">
    <location>
        <begin position="1"/>
        <end position="25"/>
    </location>
</feature>
<evidence type="ECO:0000256" key="15">
    <source>
        <dbReference type="ARBA" id="ARBA00032392"/>
    </source>
</evidence>
<dbReference type="InterPro" id="IPR018212">
    <property type="entry name" value="Na/solute_symporter_CS"/>
</dbReference>
<evidence type="ECO:0000256" key="2">
    <source>
        <dbReference type="ARBA" id="ARBA00006434"/>
    </source>
</evidence>
<protein>
    <recommendedName>
        <fullName evidence="3">Cation/acetate symporter ActP</fullName>
    </recommendedName>
    <alternativeName>
        <fullName evidence="15">Acetate permease</fullName>
    </alternativeName>
    <alternativeName>
        <fullName evidence="14">Acetate transporter ActP</fullName>
    </alternativeName>
</protein>
<dbReference type="GO" id="GO:0006847">
    <property type="term" value="P:plasma membrane acetate transport"/>
    <property type="evidence" value="ECO:0007669"/>
    <property type="project" value="TreeGrafter"/>
</dbReference>
<dbReference type="GO" id="GO:0015123">
    <property type="term" value="F:acetate transmembrane transporter activity"/>
    <property type="evidence" value="ECO:0007669"/>
    <property type="project" value="TreeGrafter"/>
</dbReference>
<evidence type="ECO:0000256" key="10">
    <source>
        <dbReference type="ARBA" id="ARBA00023053"/>
    </source>
</evidence>
<dbReference type="KEGG" id="mgy:MGMSRv2__1702"/>
<dbReference type="GO" id="GO:0015293">
    <property type="term" value="F:symporter activity"/>
    <property type="evidence" value="ECO:0007669"/>
    <property type="project" value="UniProtKB-KW"/>
</dbReference>
<comment type="similarity">
    <text evidence="2 16">Belongs to the sodium:solute symporter (SSF) (TC 2.A.21) family.</text>
</comment>
<comment type="subcellular location">
    <subcellularLocation>
        <location evidence="1">Cell inner membrane</location>
        <topology evidence="1">Multi-pass membrane protein</topology>
    </subcellularLocation>
</comment>
<dbReference type="PANTHER" id="PTHR48086">
    <property type="entry name" value="SODIUM/PROLINE SYMPORTER-RELATED"/>
    <property type="match status" value="1"/>
</dbReference>
<dbReference type="PROSITE" id="PS00456">
    <property type="entry name" value="NA_SOLUT_SYMP_1"/>
    <property type="match status" value="1"/>
</dbReference>
<keyword evidence="6" id="KW-0997">Cell inner membrane</keyword>
<keyword evidence="18" id="KW-0732">Signal</keyword>
<keyword evidence="11" id="KW-0406">Ion transport</keyword>